<protein>
    <submittedName>
        <fullName evidence="2">Uncharacterized protein</fullName>
    </submittedName>
</protein>
<sequence length="64" mass="7360">MTKLINKIKMITNTWKLDEDNNFVQDPVEDTAEPKEDDDDDDLEDDNEEAKDDSDAEAVEDTLN</sequence>
<evidence type="ECO:0000313" key="2">
    <source>
        <dbReference type="EMBL" id="OGY67693.1"/>
    </source>
</evidence>
<dbReference type="STRING" id="1798409.A3I24_01040"/>
<organism evidence="2 3">
    <name type="scientific">Candidatus Harrisonbacteria bacterium RIFCSPLOWO2_02_FULL_41_13b</name>
    <dbReference type="NCBI Taxonomy" id="1798409"/>
    <lineage>
        <taxon>Bacteria</taxon>
        <taxon>Candidatus Harrisoniibacteriota</taxon>
    </lineage>
</organism>
<evidence type="ECO:0000256" key="1">
    <source>
        <dbReference type="SAM" id="MobiDB-lite"/>
    </source>
</evidence>
<dbReference type="EMBL" id="MHJL01000018">
    <property type="protein sequence ID" value="OGY67693.1"/>
    <property type="molecule type" value="Genomic_DNA"/>
</dbReference>
<name>A0A1G1ZSI2_9BACT</name>
<evidence type="ECO:0000313" key="3">
    <source>
        <dbReference type="Proteomes" id="UP000177690"/>
    </source>
</evidence>
<feature type="region of interest" description="Disordered" evidence="1">
    <location>
        <begin position="18"/>
        <end position="64"/>
    </location>
</feature>
<dbReference type="AlphaFoldDB" id="A0A1G1ZSI2"/>
<gene>
    <name evidence="2" type="ORF">A3I24_01040</name>
</gene>
<comment type="caution">
    <text evidence="2">The sequence shown here is derived from an EMBL/GenBank/DDBJ whole genome shotgun (WGS) entry which is preliminary data.</text>
</comment>
<accession>A0A1G1ZSI2</accession>
<feature type="compositionally biased region" description="Acidic residues" evidence="1">
    <location>
        <begin position="27"/>
        <end position="64"/>
    </location>
</feature>
<reference evidence="2 3" key="1">
    <citation type="journal article" date="2016" name="Nat. Commun.">
        <title>Thousands of microbial genomes shed light on interconnected biogeochemical processes in an aquifer system.</title>
        <authorList>
            <person name="Anantharaman K."/>
            <person name="Brown C.T."/>
            <person name="Hug L.A."/>
            <person name="Sharon I."/>
            <person name="Castelle C.J."/>
            <person name="Probst A.J."/>
            <person name="Thomas B.C."/>
            <person name="Singh A."/>
            <person name="Wilkins M.J."/>
            <person name="Karaoz U."/>
            <person name="Brodie E.L."/>
            <person name="Williams K.H."/>
            <person name="Hubbard S.S."/>
            <person name="Banfield J.F."/>
        </authorList>
    </citation>
    <scope>NUCLEOTIDE SEQUENCE [LARGE SCALE GENOMIC DNA]</scope>
</reference>
<dbReference type="Proteomes" id="UP000177690">
    <property type="component" value="Unassembled WGS sequence"/>
</dbReference>
<proteinExistence type="predicted"/>